<reference evidence="2" key="1">
    <citation type="submission" date="2020-08" db="EMBL/GenBank/DDBJ databases">
        <title>Multicomponent nature underlies the extraordinary mechanical properties of spider dragline silk.</title>
        <authorList>
            <person name="Kono N."/>
            <person name="Nakamura H."/>
            <person name="Mori M."/>
            <person name="Yoshida Y."/>
            <person name="Ohtoshi R."/>
            <person name="Malay A.D."/>
            <person name="Moran D.A.P."/>
            <person name="Tomita M."/>
            <person name="Numata K."/>
            <person name="Arakawa K."/>
        </authorList>
    </citation>
    <scope>NUCLEOTIDE SEQUENCE</scope>
</reference>
<accession>A0A8X6SZ30</accession>
<dbReference type="Proteomes" id="UP000887013">
    <property type="component" value="Unassembled WGS sequence"/>
</dbReference>
<evidence type="ECO:0000256" key="1">
    <source>
        <dbReference type="SAM" id="MobiDB-lite"/>
    </source>
</evidence>
<sequence>MINSVPFLEHLALVKIGLKVYNDPDVQIFEKNEERYLADLPTEKWEFLIQKKLSNIGSCVKIQKRIFGLMKPLSNEVSMWKEEHLYIEELYSRENPFPFFWKENGTIDRIKTARNIIRSENFCYPSRFETACIYWMEEDIKKLWEEMPSDCAESYNQWRVCSYCPVNKHIIAGWIDFIGSETENWRDYSFEHSLSWYCNDGGALQGQLFQNLSPSERSEVFSNVMEDEDESELCTNKRSFCISQMNRNEMKEMFSKEPLAILTAVFQWPRQVLFAELEEKIFTTLSEKDFCHLLHHIICLKIKPDWNDFYYEGVLRDLWERSPDHFKKYIEESKMFNFFMKALNHNYNTRFEEPCPCSEQLRELTEDLEEEPTEDSEEESIECTCGESTEESMEVLEEDPVEEPMEHPEKLPTEVSEEDLEEEPMEHPEKLPTEVSEEDLEEEPMEH</sequence>
<dbReference type="EMBL" id="BMAW01095391">
    <property type="protein sequence ID" value="GFS70068.1"/>
    <property type="molecule type" value="Genomic_DNA"/>
</dbReference>
<evidence type="ECO:0000313" key="3">
    <source>
        <dbReference type="Proteomes" id="UP000887013"/>
    </source>
</evidence>
<feature type="region of interest" description="Disordered" evidence="1">
    <location>
        <begin position="365"/>
        <end position="447"/>
    </location>
</feature>
<protein>
    <submittedName>
        <fullName evidence="2">Uncharacterized protein</fullName>
    </submittedName>
</protein>
<organism evidence="2 3">
    <name type="scientific">Nephila pilipes</name>
    <name type="common">Giant wood spider</name>
    <name type="synonym">Nephila maculata</name>
    <dbReference type="NCBI Taxonomy" id="299642"/>
    <lineage>
        <taxon>Eukaryota</taxon>
        <taxon>Metazoa</taxon>
        <taxon>Ecdysozoa</taxon>
        <taxon>Arthropoda</taxon>
        <taxon>Chelicerata</taxon>
        <taxon>Arachnida</taxon>
        <taxon>Araneae</taxon>
        <taxon>Araneomorphae</taxon>
        <taxon>Entelegynae</taxon>
        <taxon>Araneoidea</taxon>
        <taxon>Nephilidae</taxon>
        <taxon>Nephila</taxon>
    </lineage>
</organism>
<feature type="compositionally biased region" description="Acidic residues" evidence="1">
    <location>
        <begin position="435"/>
        <end position="447"/>
    </location>
</feature>
<proteinExistence type="predicted"/>
<gene>
    <name evidence="2" type="primary">NCL1_48578</name>
    <name evidence="2" type="ORF">NPIL_148271</name>
</gene>
<dbReference type="OrthoDB" id="6418612at2759"/>
<feature type="compositionally biased region" description="Acidic residues" evidence="1">
    <location>
        <begin position="388"/>
        <end position="403"/>
    </location>
</feature>
<feature type="compositionally biased region" description="Acidic residues" evidence="1">
    <location>
        <begin position="415"/>
        <end position="424"/>
    </location>
</feature>
<keyword evidence="3" id="KW-1185">Reference proteome</keyword>
<name>A0A8X6SZ30_NEPPI</name>
<feature type="compositionally biased region" description="Acidic residues" evidence="1">
    <location>
        <begin position="366"/>
        <end position="381"/>
    </location>
</feature>
<comment type="caution">
    <text evidence="2">The sequence shown here is derived from an EMBL/GenBank/DDBJ whole genome shotgun (WGS) entry which is preliminary data.</text>
</comment>
<dbReference type="AlphaFoldDB" id="A0A8X6SZ30"/>
<evidence type="ECO:0000313" key="2">
    <source>
        <dbReference type="EMBL" id="GFS70068.1"/>
    </source>
</evidence>